<dbReference type="InterPro" id="IPR016176">
    <property type="entry name" value="Cbl-dep_enz_cat"/>
</dbReference>
<accession>A0A4R2RXY8</accession>
<dbReference type="Pfam" id="PF09043">
    <property type="entry name" value="Lys-AminoMut_A"/>
    <property type="match status" value="1"/>
</dbReference>
<reference evidence="2 3" key="1">
    <citation type="submission" date="2019-03" db="EMBL/GenBank/DDBJ databases">
        <title>Genomic Encyclopedia of Type Strains, Phase IV (KMG-IV): sequencing the most valuable type-strain genomes for metagenomic binning, comparative biology and taxonomic classification.</title>
        <authorList>
            <person name="Goeker M."/>
        </authorList>
    </citation>
    <scope>NUCLEOTIDE SEQUENCE [LARGE SCALE GENOMIC DNA]</scope>
    <source>
        <strain evidence="2 3">DSM 46831</strain>
    </source>
</reference>
<comment type="caution">
    <text evidence="2">The sequence shown here is derived from an EMBL/GenBank/DDBJ whole genome shotgun (WGS) entry which is preliminary data.</text>
</comment>
<dbReference type="OrthoDB" id="9759220at2"/>
<organism evidence="2 3">
    <name type="scientific">Baia soyae</name>
    <dbReference type="NCBI Taxonomy" id="1544746"/>
    <lineage>
        <taxon>Bacteria</taxon>
        <taxon>Bacillati</taxon>
        <taxon>Bacillota</taxon>
        <taxon>Bacilli</taxon>
        <taxon>Bacillales</taxon>
        <taxon>Thermoactinomycetaceae</taxon>
        <taxon>Baia</taxon>
    </lineage>
</organism>
<evidence type="ECO:0000313" key="3">
    <source>
        <dbReference type="Proteomes" id="UP000294746"/>
    </source>
</evidence>
<gene>
    <name evidence="2" type="ORF">EDD57_10818</name>
</gene>
<dbReference type="InterPro" id="IPR037086">
    <property type="entry name" value="Lys-AminoMut_asu_sf"/>
</dbReference>
<dbReference type="RefSeq" id="WP_131848227.1">
    <property type="nucleotide sequence ID" value="NZ_SLXV01000008.1"/>
</dbReference>
<evidence type="ECO:0000259" key="1">
    <source>
        <dbReference type="Pfam" id="PF09043"/>
    </source>
</evidence>
<protein>
    <submittedName>
        <fullName evidence="2">Beta-lysine 5,6-aminomutase alpha subunit /D-lysine 5,6-aminomutase alpha subunit</fullName>
    </submittedName>
</protein>
<dbReference type="SUPFAM" id="SSF51703">
    <property type="entry name" value="Cobalamin (vitamin B12)-dependent enzymes"/>
    <property type="match status" value="1"/>
</dbReference>
<dbReference type="GO" id="GO:0031419">
    <property type="term" value="F:cobalamin binding"/>
    <property type="evidence" value="ECO:0007669"/>
    <property type="project" value="InterPro"/>
</dbReference>
<evidence type="ECO:0000313" key="2">
    <source>
        <dbReference type="EMBL" id="TCP69450.1"/>
    </source>
</evidence>
<sequence length="532" mass="59531">MEERLHLDPQKINRGREAARKIAQDVDQFIAPLTTVAVERTVARLFGIDGVDDEYVPLPNRVVDHLLEQGVLGRGVAPWLIQAMMNEGQDAQTIAERVAQGTLDLTKVPTRSEEEINRFGQQFADQQLDRIAQNRKKRDEYLATLGEGKKPYLYVIVATGDIYEDAVQARSAARQGADIIAVIRSTGQSLIDYVPYGATREGFGGTYATQENFRIMRQALDEVGEEVGRYIRLCNYCSGLCMPEIAVMGALERLDVMLNDALYGILFRDINMQRTLIDQAFSRMINSYAGIIINTGEDNYLTTADAVEAAHTVLASQFINEQIALLSGLPEEQMGLGHAFEMSPELEDGFLLELAQAQMARQIFPDAPLKYMPPTKHMTGNIFKGHIQDALFNLVSVMTGQGIQLLGMMTEAMHTPHIHDRQLAIENAQYVFNNARNLGEEIQFRPGGKIEKRAQEVLDEAVQLLEDVQETGFFEAIHRGTFADVKRALDGGKGLVGVIRKSVDYYNPMEQELRKRLQLPSREEVSHGYGSY</sequence>
<dbReference type="InterPro" id="IPR015130">
    <property type="entry name" value="Lys-AminoMut_A"/>
</dbReference>
<keyword evidence="3" id="KW-1185">Reference proteome</keyword>
<name>A0A4R2RXY8_9BACL</name>
<dbReference type="AlphaFoldDB" id="A0A4R2RXY8"/>
<dbReference type="Gene3D" id="3.20.20.440">
    <property type="entry name" value="D-Lysine 5,6-aminomutase alpha subunit"/>
    <property type="match status" value="1"/>
</dbReference>
<proteinExistence type="predicted"/>
<dbReference type="GO" id="GO:0003824">
    <property type="term" value="F:catalytic activity"/>
    <property type="evidence" value="ECO:0007669"/>
    <property type="project" value="InterPro"/>
</dbReference>
<feature type="domain" description="D-Lysine 5,6-aminomutase alpha subunit" evidence="1">
    <location>
        <begin position="5"/>
        <end position="510"/>
    </location>
</feature>
<dbReference type="EMBL" id="SLXV01000008">
    <property type="protein sequence ID" value="TCP69450.1"/>
    <property type="molecule type" value="Genomic_DNA"/>
</dbReference>
<dbReference type="Proteomes" id="UP000294746">
    <property type="component" value="Unassembled WGS sequence"/>
</dbReference>